<dbReference type="Pfam" id="PF17963">
    <property type="entry name" value="Big_9"/>
    <property type="match status" value="1"/>
</dbReference>
<sequence>MSKFIRFSTKLTLSIFATIFLFSCSKDADLLSEYVITTDDTRFENSLLINDSFYMAEGQTTILMDVLNNDNVSSNSNITIIETSSPINGIVTINDDNTLTYKIGTEEATPDETTPEEDSFTYTAEVVNEETGEQTEEQATVTISISDNGPVKAFPSAYGGGSNSTGGRGKVLAIINTLNVNQELTYYQKSDENDEYYVGGLYSALQNENVGYIIFNVSGNIELGQGGTENRFGSAGIPNVNQKTIFGQSAPLGGITLTGGAFRINGQNNSSNNLIIRYLRSRPIYNKTGQKSMEDDSYTWGFLFYGGYNVIIDHCSVSFAQDKAIGAYIHDNVDRIENFTFSHNFIQDSHTAAYIAINPGRPGNPEDKVNLISFNKNVIVGSNRTPNLSFNGLAEKVNNVIQSIPSKQSSIFMGLNLNEIGNYYSGDDSPNKILDYINVEYSYESPSVYTRENYFEKLLTGDLNEDNSVIWSLKDSHIPAPSNFFTNNPHIGFPNPIEPLTPQETYTELIQNGNVGAFKYLDNNGRINQFRDSFDTSQLEIVSKNLQYQTKSENNWTLPSIPSNMRPESYDTDMDGMSDSWELREFGSLNESYRGDYDGDGYENIEEYMNQVDN</sequence>
<name>A0A4V6PZY7_9FLAO</name>
<dbReference type="PANTHER" id="PTHR42970:SF1">
    <property type="entry name" value="PECTATE LYASE C-RELATED"/>
    <property type="match status" value="1"/>
</dbReference>
<dbReference type="Gene3D" id="2.160.20.10">
    <property type="entry name" value="Single-stranded right-handed beta-helix, Pectin lyase-like"/>
    <property type="match status" value="1"/>
</dbReference>
<keyword evidence="3" id="KW-0732">Signal</keyword>
<gene>
    <name evidence="4" type="ORF">DFQ03_2729</name>
</gene>
<dbReference type="OrthoDB" id="8737820at2"/>
<dbReference type="SUPFAM" id="SSF51126">
    <property type="entry name" value="Pectin lyase-like"/>
    <property type="match status" value="1"/>
</dbReference>
<accession>A0A4V6PZY7</accession>
<keyword evidence="2" id="KW-0325">Glycoprotein</keyword>
<evidence type="ECO:0000256" key="3">
    <source>
        <dbReference type="SAM" id="SignalP"/>
    </source>
</evidence>
<dbReference type="InterPro" id="IPR052063">
    <property type="entry name" value="Polysaccharide_Lyase_1"/>
</dbReference>
<feature type="signal peptide" evidence="3">
    <location>
        <begin position="1"/>
        <end position="28"/>
    </location>
</feature>
<keyword evidence="1" id="KW-0479">Metal-binding</keyword>
<feature type="chain" id="PRO_5020192014" description="Pectate lyase" evidence="3">
    <location>
        <begin position="29"/>
        <end position="614"/>
    </location>
</feature>
<dbReference type="GO" id="GO:0046872">
    <property type="term" value="F:metal ion binding"/>
    <property type="evidence" value="ECO:0007669"/>
    <property type="project" value="UniProtKB-KW"/>
</dbReference>
<evidence type="ECO:0000256" key="2">
    <source>
        <dbReference type="ARBA" id="ARBA00023180"/>
    </source>
</evidence>
<evidence type="ECO:0000313" key="4">
    <source>
        <dbReference type="EMBL" id="TDS13438.1"/>
    </source>
</evidence>
<dbReference type="InterPro" id="IPR011050">
    <property type="entry name" value="Pectin_lyase_fold/virulence"/>
</dbReference>
<evidence type="ECO:0000256" key="1">
    <source>
        <dbReference type="ARBA" id="ARBA00022723"/>
    </source>
</evidence>
<evidence type="ECO:0008006" key="6">
    <source>
        <dbReference type="Google" id="ProtNLM"/>
    </source>
</evidence>
<dbReference type="PROSITE" id="PS51257">
    <property type="entry name" value="PROKAR_LIPOPROTEIN"/>
    <property type="match status" value="1"/>
</dbReference>
<organism evidence="4 5">
    <name type="scientific">Maribacter caenipelagi</name>
    <dbReference type="NCBI Taxonomy" id="1447781"/>
    <lineage>
        <taxon>Bacteria</taxon>
        <taxon>Pseudomonadati</taxon>
        <taxon>Bacteroidota</taxon>
        <taxon>Flavobacteriia</taxon>
        <taxon>Flavobacteriales</taxon>
        <taxon>Flavobacteriaceae</taxon>
        <taxon>Maribacter</taxon>
    </lineage>
</organism>
<evidence type="ECO:0000313" key="5">
    <source>
        <dbReference type="Proteomes" id="UP000295274"/>
    </source>
</evidence>
<proteinExistence type="predicted"/>
<dbReference type="Proteomes" id="UP000295274">
    <property type="component" value="Unassembled WGS sequence"/>
</dbReference>
<keyword evidence="5" id="KW-1185">Reference proteome</keyword>
<reference evidence="4 5" key="1">
    <citation type="submission" date="2019-03" db="EMBL/GenBank/DDBJ databases">
        <title>Genomic Encyclopedia of Type Strains, Phase III (KMG-III): the genomes of soil and plant-associated and newly described type strains.</title>
        <authorList>
            <person name="Whitman W."/>
        </authorList>
    </citation>
    <scope>NUCLEOTIDE SEQUENCE [LARGE SCALE GENOMIC DNA]</scope>
    <source>
        <strain evidence="4 5">CECT 8455</strain>
    </source>
</reference>
<dbReference type="PANTHER" id="PTHR42970">
    <property type="entry name" value="PECTATE LYASE C-RELATED"/>
    <property type="match status" value="1"/>
</dbReference>
<dbReference type="EMBL" id="SNZW01000016">
    <property type="protein sequence ID" value="TDS13438.1"/>
    <property type="molecule type" value="Genomic_DNA"/>
</dbReference>
<dbReference type="AlphaFoldDB" id="A0A4V6PZY7"/>
<comment type="caution">
    <text evidence="4">The sequence shown here is derived from an EMBL/GenBank/DDBJ whole genome shotgun (WGS) entry which is preliminary data.</text>
</comment>
<dbReference type="InterPro" id="IPR012334">
    <property type="entry name" value="Pectin_lyas_fold"/>
</dbReference>
<dbReference type="RefSeq" id="WP_133673663.1">
    <property type="nucleotide sequence ID" value="NZ_SNZW01000016.1"/>
</dbReference>
<protein>
    <recommendedName>
        <fullName evidence="6">Pectate lyase</fullName>
    </recommendedName>
</protein>